<proteinExistence type="predicted"/>
<dbReference type="EMBL" id="CM047942">
    <property type="protein sequence ID" value="KAI9901296.1"/>
    <property type="molecule type" value="Genomic_DNA"/>
</dbReference>
<keyword evidence="2" id="KW-1185">Reference proteome</keyword>
<evidence type="ECO:0000313" key="2">
    <source>
        <dbReference type="Proteomes" id="UP001163324"/>
    </source>
</evidence>
<dbReference type="Proteomes" id="UP001163324">
    <property type="component" value="Chromosome 3"/>
</dbReference>
<organism evidence="1 2">
    <name type="scientific">Trichothecium roseum</name>
    <dbReference type="NCBI Taxonomy" id="47278"/>
    <lineage>
        <taxon>Eukaryota</taxon>
        <taxon>Fungi</taxon>
        <taxon>Dikarya</taxon>
        <taxon>Ascomycota</taxon>
        <taxon>Pezizomycotina</taxon>
        <taxon>Sordariomycetes</taxon>
        <taxon>Hypocreomycetidae</taxon>
        <taxon>Hypocreales</taxon>
        <taxon>Hypocreales incertae sedis</taxon>
        <taxon>Trichothecium</taxon>
    </lineage>
</organism>
<reference evidence="1" key="1">
    <citation type="submission" date="2022-10" db="EMBL/GenBank/DDBJ databases">
        <title>Complete Genome of Trichothecium roseum strain YXFP-22015, a Plant Pathogen Isolated from Citrus.</title>
        <authorList>
            <person name="Wang Y."/>
            <person name="Zhu L."/>
        </authorList>
    </citation>
    <scope>NUCLEOTIDE SEQUENCE</scope>
    <source>
        <strain evidence="1">YXFP-22015</strain>
    </source>
</reference>
<comment type="caution">
    <text evidence="1">The sequence shown here is derived from an EMBL/GenBank/DDBJ whole genome shotgun (WGS) entry which is preliminary data.</text>
</comment>
<name>A0ACC0V5U8_9HYPO</name>
<sequence length="474" mass="52890">MDDSTRGEYETKAKELRHDLKAWETGWVKDHGKKPGRHDIKRNTDIAQKYKLYQKMRDMLDGKLPPSPKEKSEPRSAKRKSDAAPPTETPVKRAKHIETPAKNRLQEDDGQNTPGISRKLFSPASVTSLGPTPQRDGHVLGIFDLLPEGDMGTPSKHEDSAIAQLFATPTKKRTTFDVDDTPKLGRTPMSTSKRQMLNTFMTPLKNKDGNLTKTPSKMQFDTPQFLKRHSGLPAVDENGDFDAPAPLKLPRKPLGRGLSEIVAGLRKVEEEQLDEELEALRDLEREEMGMANPRPPQPKLKPTVAEEELLAKDSQVLLGGFDDEGANDSAGEQQVGRDGQPLKIYKKKGQKRTTRKVNIKPTWAKRPNESNNDNNEASDDDFIPETQAQGEEALGADVYAGSDSEFEGDKAKKTNSKTKEKTKSKKQGSKKEGTVRKAARKVNELAHANFQKLKLKNNGAKGGPGYNSRFRRRR</sequence>
<accession>A0ACC0V5U8</accession>
<protein>
    <submittedName>
        <fullName evidence="1">Uncharacterized protein</fullName>
    </submittedName>
</protein>
<evidence type="ECO:0000313" key="1">
    <source>
        <dbReference type="EMBL" id="KAI9901296.1"/>
    </source>
</evidence>
<gene>
    <name evidence="1" type="ORF">N3K66_003113</name>
</gene>